<keyword evidence="2" id="KW-1185">Reference proteome</keyword>
<comment type="caution">
    <text evidence="1">The sequence shown here is derived from an EMBL/GenBank/DDBJ whole genome shotgun (WGS) entry which is preliminary data.</text>
</comment>
<dbReference type="AlphaFoldDB" id="A0AA94LLP7"/>
<evidence type="ECO:0000313" key="2">
    <source>
        <dbReference type="Proteomes" id="UP000198427"/>
    </source>
</evidence>
<dbReference type="EMBL" id="FZNZ01000038">
    <property type="protein sequence ID" value="SNS08564.1"/>
    <property type="molecule type" value="Genomic_DNA"/>
</dbReference>
<name>A0AA94LLP7_9BACT</name>
<protein>
    <submittedName>
        <fullName evidence="1">Uncharacterized protein</fullName>
    </submittedName>
</protein>
<dbReference type="RefSeq" id="WP_089367062.1">
    <property type="nucleotide sequence ID" value="NZ_FZNZ01000038.1"/>
</dbReference>
<proteinExistence type="predicted"/>
<organism evidence="1 2">
    <name type="scientific">Prevotella jejuni</name>
    <dbReference type="NCBI Taxonomy" id="1177574"/>
    <lineage>
        <taxon>Bacteria</taxon>
        <taxon>Pseudomonadati</taxon>
        <taxon>Bacteroidota</taxon>
        <taxon>Bacteroidia</taxon>
        <taxon>Bacteroidales</taxon>
        <taxon>Prevotellaceae</taxon>
        <taxon>Prevotella</taxon>
    </lineage>
</organism>
<gene>
    <name evidence="1" type="ORF">SAMN06265364_13811</name>
</gene>
<reference evidence="1 2" key="1">
    <citation type="submission" date="2017-06" db="EMBL/GenBank/DDBJ databases">
        <authorList>
            <person name="Varghese N."/>
            <person name="Submissions S."/>
        </authorList>
    </citation>
    <scope>NUCLEOTIDE SEQUENCE [LARGE SCALE GENOMIC DNA]</scope>
    <source>
        <strain evidence="1 2">DSM 26989</strain>
    </source>
</reference>
<sequence>MKDKNKGDEALNLEHTTVESSVKSVAIDRDDEEMKEKLNTLFKLRLLYNSGEELWQHIGKSGGGNNSFGRVGGKDAFFRRAIFHELAREWYNEMGVSIEWLLDAYSQVAKLIEKYKAYLTGGDKVNNQTAWCEQIVNVCIFDDEIDEQQQGCKREILQQLKAKDVYCLAIFLLIMLGALPQSVETRQGNVAEMRTQYERVYRFFSGVCHRNILFVQTPRMALFHKALKDVEEKLTRIRLIKLTIDVLSNLSVLVSTEQLAETGRREQWNQVYPNLDGYWLGKHHNEHHADYWEVEETATGYAFTHYFHKDDEDKTLHQQQFTVTFHSNGEDYACVQHPRSVAQWLNNDLLSKDDVTYLYFSFSDEDDPLLMSFDSFMMDVSWFQPMQLRRAKEGWIPPTREGTELINDFEAYSYTFYLGLEAITPTYISVRDEAGKEYRVSVSKHEELRSCTLDDAVGIITWGDKRYVAFDNQLLYIPIKENTSDSSNDTITLL</sequence>
<dbReference type="Proteomes" id="UP000198427">
    <property type="component" value="Unassembled WGS sequence"/>
</dbReference>
<evidence type="ECO:0000313" key="1">
    <source>
        <dbReference type="EMBL" id="SNS08564.1"/>
    </source>
</evidence>
<accession>A0AA94LLP7</accession>